<name>A0A1M7KFE9_RUMFL</name>
<reference evidence="2 3" key="1">
    <citation type="submission" date="2016-11" db="EMBL/GenBank/DDBJ databases">
        <authorList>
            <person name="Jaros S."/>
            <person name="Januszkiewicz K."/>
            <person name="Wedrychowicz H."/>
        </authorList>
    </citation>
    <scope>NUCLEOTIDE SEQUENCE [LARGE SCALE GENOMIC DNA]</scope>
    <source>
        <strain evidence="2 3">Y1</strain>
    </source>
</reference>
<dbReference type="RefSeq" id="WP_072951144.1">
    <property type="nucleotide sequence ID" value="NZ_FRCT01000008.1"/>
</dbReference>
<sequence>MRNFVTVIAAISVMLSAAPMTTAYAADTVSASVTSEASLDNVSMEQLAGQWKYQISDTNYDVEISSKDNGTVVISKDGTYTYTDASGKTSTGTVKLGFEVIGGTSLQTVGFYEGSEHKFGGYYHNEEPDALYLGNNRISRLVRKGSAEVSLSDFAGTWKYQESNGGYPVDVSAKELGTFEISADGTYKYTDIDGKTITDKVKVGDETIGGKMFAVLRFFEGSEIKNAATCRASRPDELYIGNAGRKRLVREADKKSLTTHAIEKMDAYTFFDDLFARYIAHSDKEAFKVNDISYYKVTDFSLITSLDDIKDIIGKMFTGEIKDYFMRECNARFLEKDGILYINDGKRGSLQFNTNDGVIISDVTAERFTATTVASNGLQGKCRAVFVLENGSWKMSSCTTGDFKNENVTASQTAVRVSGDANCDGGVDMSDVVLIMQALSNPNKYGENGTAEPHITAQGIANADTNGDGLTVGDAQAIQKALLDLG</sequence>
<dbReference type="AlphaFoldDB" id="A0A1M7KFE9"/>
<evidence type="ECO:0000313" key="2">
    <source>
        <dbReference type="EMBL" id="SHM64008.1"/>
    </source>
</evidence>
<dbReference type="Gene3D" id="1.10.1330.10">
    <property type="entry name" value="Dockerin domain"/>
    <property type="match status" value="1"/>
</dbReference>
<evidence type="ECO:0000313" key="3">
    <source>
        <dbReference type="Proteomes" id="UP000184394"/>
    </source>
</evidence>
<feature type="signal peptide" evidence="1">
    <location>
        <begin position="1"/>
        <end position="25"/>
    </location>
</feature>
<proteinExistence type="predicted"/>
<dbReference type="OrthoDB" id="1817745at2"/>
<dbReference type="CDD" id="cd14256">
    <property type="entry name" value="Dockerin_I"/>
    <property type="match status" value="1"/>
</dbReference>
<protein>
    <recommendedName>
        <fullName evidence="4">Dockerin domain-containing protein</fullName>
    </recommendedName>
</protein>
<evidence type="ECO:0000256" key="1">
    <source>
        <dbReference type="SAM" id="SignalP"/>
    </source>
</evidence>
<organism evidence="2 3">
    <name type="scientific">Ruminococcus flavefaciens</name>
    <dbReference type="NCBI Taxonomy" id="1265"/>
    <lineage>
        <taxon>Bacteria</taxon>
        <taxon>Bacillati</taxon>
        <taxon>Bacillota</taxon>
        <taxon>Clostridia</taxon>
        <taxon>Eubacteriales</taxon>
        <taxon>Oscillospiraceae</taxon>
        <taxon>Ruminococcus</taxon>
    </lineage>
</organism>
<dbReference type="EMBL" id="FRCT01000008">
    <property type="protein sequence ID" value="SHM64008.1"/>
    <property type="molecule type" value="Genomic_DNA"/>
</dbReference>
<dbReference type="InterPro" id="IPR036439">
    <property type="entry name" value="Dockerin_dom_sf"/>
</dbReference>
<keyword evidence="1" id="KW-0732">Signal</keyword>
<feature type="chain" id="PRO_5012839322" description="Dockerin domain-containing protein" evidence="1">
    <location>
        <begin position="26"/>
        <end position="486"/>
    </location>
</feature>
<evidence type="ECO:0008006" key="4">
    <source>
        <dbReference type="Google" id="ProtNLM"/>
    </source>
</evidence>
<accession>A0A1M7KFE9</accession>
<dbReference type="GO" id="GO:0000272">
    <property type="term" value="P:polysaccharide catabolic process"/>
    <property type="evidence" value="ECO:0007669"/>
    <property type="project" value="InterPro"/>
</dbReference>
<gene>
    <name evidence="2" type="ORF">SAMN04487860_108105</name>
</gene>
<dbReference type="Proteomes" id="UP000184394">
    <property type="component" value="Unassembled WGS sequence"/>
</dbReference>
<dbReference type="SUPFAM" id="SSF63446">
    <property type="entry name" value="Type I dockerin domain"/>
    <property type="match status" value="1"/>
</dbReference>